<dbReference type="AlphaFoldDB" id="A0A5M3XIL7"/>
<dbReference type="Gene3D" id="1.10.540.10">
    <property type="entry name" value="Acyl-CoA dehydrogenase/oxidase, N-terminal domain"/>
    <property type="match status" value="1"/>
</dbReference>
<dbReference type="EMBL" id="BLAF01000017">
    <property type="protein sequence ID" value="GES20602.1"/>
    <property type="molecule type" value="Genomic_DNA"/>
</dbReference>
<dbReference type="OrthoDB" id="571684at2"/>
<protein>
    <submittedName>
        <fullName evidence="1">Uncharacterized protein</fullName>
    </submittedName>
</protein>
<dbReference type="InterPro" id="IPR037069">
    <property type="entry name" value="AcylCoA_DH/ox_N_sf"/>
</dbReference>
<evidence type="ECO:0000313" key="2">
    <source>
        <dbReference type="Proteomes" id="UP000377595"/>
    </source>
</evidence>
<dbReference type="RefSeq" id="WP_155345634.1">
    <property type="nucleotide sequence ID" value="NZ_BAAAHM010000025.1"/>
</dbReference>
<comment type="caution">
    <text evidence="1">The sequence shown here is derived from an EMBL/GenBank/DDBJ whole genome shotgun (WGS) entry which is preliminary data.</text>
</comment>
<dbReference type="InterPro" id="IPR009100">
    <property type="entry name" value="AcylCoA_DH/oxidase_NM_dom_sf"/>
</dbReference>
<organism evidence="1 2">
    <name type="scientific">Acrocarpospora pleiomorpha</name>
    <dbReference type="NCBI Taxonomy" id="90975"/>
    <lineage>
        <taxon>Bacteria</taxon>
        <taxon>Bacillati</taxon>
        <taxon>Actinomycetota</taxon>
        <taxon>Actinomycetes</taxon>
        <taxon>Streptosporangiales</taxon>
        <taxon>Streptosporangiaceae</taxon>
        <taxon>Acrocarpospora</taxon>
    </lineage>
</organism>
<accession>A0A5M3XIL7</accession>
<sequence length="202" mass="21147">MALSLRRAVPVLADGFEALAVARALTLNDAALQASGLLAIRVPRSSGGADVSVRILTKVLLTLATADPALAQRYRAHTLTVESLRACGGPFEDVLAGRWPADHPPTRPGPLAPLLNAAIDLGIAKRMLTEATRTWSEHVPWLPAPVPERLSELTADLRIAEALLDTAAATIDLGRPAAAISTAISRAHASITNTTIKLGLPS</sequence>
<gene>
    <name evidence="1" type="ORF">Aple_034980</name>
</gene>
<dbReference type="SUPFAM" id="SSF56645">
    <property type="entry name" value="Acyl-CoA dehydrogenase NM domain-like"/>
    <property type="match status" value="1"/>
</dbReference>
<dbReference type="Proteomes" id="UP000377595">
    <property type="component" value="Unassembled WGS sequence"/>
</dbReference>
<evidence type="ECO:0000313" key="1">
    <source>
        <dbReference type="EMBL" id="GES20602.1"/>
    </source>
</evidence>
<dbReference type="GO" id="GO:0050660">
    <property type="term" value="F:flavin adenine dinucleotide binding"/>
    <property type="evidence" value="ECO:0007669"/>
    <property type="project" value="InterPro"/>
</dbReference>
<dbReference type="Gene3D" id="1.20.140.10">
    <property type="entry name" value="Butyryl-CoA Dehydrogenase, subunit A, domain 3"/>
    <property type="match status" value="1"/>
</dbReference>
<reference evidence="1 2" key="1">
    <citation type="submission" date="2019-10" db="EMBL/GenBank/DDBJ databases">
        <title>Whole genome shotgun sequence of Acrocarpospora pleiomorpha NBRC 16267.</title>
        <authorList>
            <person name="Ichikawa N."/>
            <person name="Kimura A."/>
            <person name="Kitahashi Y."/>
            <person name="Komaki H."/>
            <person name="Oguchi A."/>
        </authorList>
    </citation>
    <scope>NUCLEOTIDE SEQUENCE [LARGE SCALE GENOMIC DNA]</scope>
    <source>
        <strain evidence="1 2">NBRC 16267</strain>
    </source>
</reference>
<keyword evidence="2" id="KW-1185">Reference proteome</keyword>
<dbReference type="GO" id="GO:0016627">
    <property type="term" value="F:oxidoreductase activity, acting on the CH-CH group of donors"/>
    <property type="evidence" value="ECO:0007669"/>
    <property type="project" value="InterPro"/>
</dbReference>
<name>A0A5M3XIL7_9ACTN</name>
<proteinExistence type="predicted"/>